<name>A0A915IRN6_ROMCU</name>
<protein>
    <submittedName>
        <fullName evidence="2">Uncharacterized protein</fullName>
    </submittedName>
</protein>
<dbReference type="Proteomes" id="UP000887565">
    <property type="component" value="Unplaced"/>
</dbReference>
<dbReference type="WBParaSite" id="nRc.2.0.1.t16530-RA">
    <property type="protein sequence ID" value="nRc.2.0.1.t16530-RA"/>
    <property type="gene ID" value="nRc.2.0.1.g16530"/>
</dbReference>
<keyword evidence="1" id="KW-1185">Reference proteome</keyword>
<reference evidence="2" key="1">
    <citation type="submission" date="2022-11" db="UniProtKB">
        <authorList>
            <consortium name="WormBaseParasite"/>
        </authorList>
    </citation>
    <scope>IDENTIFICATION</scope>
</reference>
<accession>A0A915IRN6</accession>
<dbReference type="AlphaFoldDB" id="A0A915IRN6"/>
<sequence>MLVKFIHNQNVNISFAGKKEKAQLYPHKHIKKNRPYVDINMMMNKAGADAQLLQSRCEKDA</sequence>
<proteinExistence type="predicted"/>
<evidence type="ECO:0000313" key="1">
    <source>
        <dbReference type="Proteomes" id="UP000887565"/>
    </source>
</evidence>
<evidence type="ECO:0000313" key="2">
    <source>
        <dbReference type="WBParaSite" id="nRc.2.0.1.t16530-RA"/>
    </source>
</evidence>
<organism evidence="1 2">
    <name type="scientific">Romanomermis culicivorax</name>
    <name type="common">Nematode worm</name>
    <dbReference type="NCBI Taxonomy" id="13658"/>
    <lineage>
        <taxon>Eukaryota</taxon>
        <taxon>Metazoa</taxon>
        <taxon>Ecdysozoa</taxon>
        <taxon>Nematoda</taxon>
        <taxon>Enoplea</taxon>
        <taxon>Dorylaimia</taxon>
        <taxon>Mermithida</taxon>
        <taxon>Mermithoidea</taxon>
        <taxon>Mermithidae</taxon>
        <taxon>Romanomermis</taxon>
    </lineage>
</organism>